<comment type="caution">
    <text evidence="1">The sequence shown here is derived from an EMBL/GenBank/DDBJ whole genome shotgun (WGS) entry which is preliminary data.</text>
</comment>
<proteinExistence type="predicted"/>
<dbReference type="EMBL" id="CM039433">
    <property type="protein sequence ID" value="KAI4327224.1"/>
    <property type="molecule type" value="Genomic_DNA"/>
</dbReference>
<reference evidence="1 2" key="1">
    <citation type="journal article" date="2022" name="DNA Res.">
        <title>Chromosomal-level genome assembly of the orchid tree Bauhinia variegata (Leguminosae; Cercidoideae) supports the allotetraploid origin hypothesis of Bauhinia.</title>
        <authorList>
            <person name="Zhong Y."/>
            <person name="Chen Y."/>
            <person name="Zheng D."/>
            <person name="Pang J."/>
            <person name="Liu Y."/>
            <person name="Luo S."/>
            <person name="Meng S."/>
            <person name="Qian L."/>
            <person name="Wei D."/>
            <person name="Dai S."/>
            <person name="Zhou R."/>
        </authorList>
    </citation>
    <scope>NUCLEOTIDE SEQUENCE [LARGE SCALE GENOMIC DNA]</scope>
    <source>
        <strain evidence="1">BV-YZ2020</strain>
    </source>
</reference>
<organism evidence="1 2">
    <name type="scientific">Bauhinia variegata</name>
    <name type="common">Purple orchid tree</name>
    <name type="synonym">Phanera variegata</name>
    <dbReference type="NCBI Taxonomy" id="167791"/>
    <lineage>
        <taxon>Eukaryota</taxon>
        <taxon>Viridiplantae</taxon>
        <taxon>Streptophyta</taxon>
        <taxon>Embryophyta</taxon>
        <taxon>Tracheophyta</taxon>
        <taxon>Spermatophyta</taxon>
        <taxon>Magnoliopsida</taxon>
        <taxon>eudicotyledons</taxon>
        <taxon>Gunneridae</taxon>
        <taxon>Pentapetalae</taxon>
        <taxon>rosids</taxon>
        <taxon>fabids</taxon>
        <taxon>Fabales</taxon>
        <taxon>Fabaceae</taxon>
        <taxon>Cercidoideae</taxon>
        <taxon>Cercideae</taxon>
        <taxon>Bauhiniinae</taxon>
        <taxon>Bauhinia</taxon>
    </lineage>
</organism>
<evidence type="ECO:0000313" key="1">
    <source>
        <dbReference type="EMBL" id="KAI4327224.1"/>
    </source>
</evidence>
<gene>
    <name evidence="1" type="ORF">L6164_019712</name>
</gene>
<protein>
    <submittedName>
        <fullName evidence="1">Uncharacterized protein</fullName>
    </submittedName>
</protein>
<dbReference type="Proteomes" id="UP000828941">
    <property type="component" value="Chromosome 8"/>
</dbReference>
<sequence>MGKKKVKFALYPILLMLIFLLFQCSNGSNLIRQSCQEASKGDPNLSYNFCVACLEANPKSRPTRIEELVDVSIRITKSNTTNIISNISEFLRNQNLSQYAKACLRDCFDLYSDALSELQDAVYAFNSGDLDTANIKVSAALDASVTCEDQFKEKKGETSPLTKDNNIYCQLSAISLAFIQMCHQNS</sequence>
<name>A0ACB9MT13_BAUVA</name>
<evidence type="ECO:0000313" key="2">
    <source>
        <dbReference type="Proteomes" id="UP000828941"/>
    </source>
</evidence>
<keyword evidence="2" id="KW-1185">Reference proteome</keyword>
<accession>A0ACB9MT13</accession>